<feature type="domain" description="Periplasmic binding protein" evidence="5">
    <location>
        <begin position="68"/>
        <end position="310"/>
    </location>
</feature>
<dbReference type="Proteomes" id="UP000722989">
    <property type="component" value="Unassembled WGS sequence"/>
</dbReference>
<gene>
    <name evidence="6" type="ORF">HC031_19960</name>
</gene>
<dbReference type="InterPro" id="IPR025997">
    <property type="entry name" value="SBP_2_dom"/>
</dbReference>
<dbReference type="RefSeq" id="WP_167926890.1">
    <property type="nucleotide sequence ID" value="NZ_JAATVY010000015.1"/>
</dbReference>
<reference evidence="6 7" key="1">
    <citation type="submission" date="2020-03" db="EMBL/GenBank/DDBJ databases">
        <title>WGS of the type strain of Planosporangium spp.</title>
        <authorList>
            <person name="Thawai C."/>
        </authorList>
    </citation>
    <scope>NUCLEOTIDE SEQUENCE [LARGE SCALE GENOMIC DNA]</scope>
    <source>
        <strain evidence="6 7">TBRC 5610</strain>
    </source>
</reference>
<dbReference type="CDD" id="cd01536">
    <property type="entry name" value="PBP1_ABC_sugar_binding-like"/>
    <property type="match status" value="1"/>
</dbReference>
<feature type="signal peptide" evidence="4">
    <location>
        <begin position="1"/>
        <end position="29"/>
    </location>
</feature>
<evidence type="ECO:0000313" key="7">
    <source>
        <dbReference type="Proteomes" id="UP000722989"/>
    </source>
</evidence>
<dbReference type="InterPro" id="IPR028082">
    <property type="entry name" value="Peripla_BP_I"/>
</dbReference>
<evidence type="ECO:0000256" key="4">
    <source>
        <dbReference type="SAM" id="SignalP"/>
    </source>
</evidence>
<proteinExistence type="inferred from homology"/>
<dbReference type="Gene3D" id="3.40.50.2300">
    <property type="match status" value="2"/>
</dbReference>
<feature type="chain" id="PRO_5045421594" evidence="4">
    <location>
        <begin position="30"/>
        <end position="337"/>
    </location>
</feature>
<evidence type="ECO:0000256" key="3">
    <source>
        <dbReference type="ARBA" id="ARBA00022729"/>
    </source>
</evidence>
<dbReference type="EMBL" id="JAATVY010000015">
    <property type="protein sequence ID" value="NJC71975.1"/>
    <property type="molecule type" value="Genomic_DNA"/>
</dbReference>
<evidence type="ECO:0000256" key="2">
    <source>
        <dbReference type="ARBA" id="ARBA00007639"/>
    </source>
</evidence>
<evidence type="ECO:0000259" key="5">
    <source>
        <dbReference type="Pfam" id="PF13407"/>
    </source>
</evidence>
<comment type="caution">
    <text evidence="6">The sequence shown here is derived from an EMBL/GenBank/DDBJ whole genome shotgun (WGS) entry which is preliminary data.</text>
</comment>
<keyword evidence="7" id="KW-1185">Reference proteome</keyword>
<dbReference type="PANTHER" id="PTHR46847">
    <property type="entry name" value="D-ALLOSE-BINDING PERIPLASMIC PROTEIN-RELATED"/>
    <property type="match status" value="1"/>
</dbReference>
<dbReference type="Pfam" id="PF13407">
    <property type="entry name" value="Peripla_BP_4"/>
    <property type="match status" value="1"/>
</dbReference>
<dbReference type="PANTHER" id="PTHR46847:SF1">
    <property type="entry name" value="D-ALLOSE-BINDING PERIPLASMIC PROTEIN-RELATED"/>
    <property type="match status" value="1"/>
</dbReference>
<organism evidence="6 7">
    <name type="scientific">Planosporangium thailandense</name>
    <dbReference type="NCBI Taxonomy" id="765197"/>
    <lineage>
        <taxon>Bacteria</taxon>
        <taxon>Bacillati</taxon>
        <taxon>Actinomycetota</taxon>
        <taxon>Actinomycetes</taxon>
        <taxon>Micromonosporales</taxon>
        <taxon>Micromonosporaceae</taxon>
        <taxon>Planosporangium</taxon>
    </lineage>
</organism>
<dbReference type="SUPFAM" id="SSF53822">
    <property type="entry name" value="Periplasmic binding protein-like I"/>
    <property type="match status" value="1"/>
</dbReference>
<evidence type="ECO:0000313" key="6">
    <source>
        <dbReference type="EMBL" id="NJC71975.1"/>
    </source>
</evidence>
<protein>
    <submittedName>
        <fullName evidence="6">Sugar ABC transporter substrate-binding protein</fullName>
    </submittedName>
</protein>
<sequence length="337" mass="36080">MSHRTTRRAARWRLSAAFVAVAVALPLAACGGVKEDTGSAKSGSCQRKKDKVIGFDYPLTSLAVYGDLKRFAEQRAKERGYELRYTADDENLQKQNANMQTWVTQQLPAIVSYPLEPASMEPLAKQARANCTVFVSYATPLQNEDASILFSGLESGKALGKAAGDWAAKHSGPVKVLILNNRDLAVGAQRDDGLKATFPGDAKNAEIVSTQKAGTRADGEQITRTVLQAHPDLNMVLAYDDDVAIGAQQAFLNAGKAADDPNIFIGGQDGSKEGLQAVQKGGIYRVSVAVRIRDIGFAVTDVAADLLEGKPNKGVNVPPVALTVDNPQLKDYLSDYS</sequence>
<name>A0ABX0Y3J1_9ACTN</name>
<evidence type="ECO:0000256" key="1">
    <source>
        <dbReference type="ARBA" id="ARBA00004196"/>
    </source>
</evidence>
<accession>A0ABX0Y3J1</accession>
<comment type="similarity">
    <text evidence="2">Belongs to the bacterial solute-binding protein 2 family.</text>
</comment>
<comment type="subcellular location">
    <subcellularLocation>
        <location evidence="1">Cell envelope</location>
    </subcellularLocation>
</comment>
<keyword evidence="3 4" id="KW-0732">Signal</keyword>